<dbReference type="Pfam" id="PF01551">
    <property type="entry name" value="Peptidase_M23"/>
    <property type="match status" value="1"/>
</dbReference>
<organism evidence="3">
    <name type="scientific">marine metagenome</name>
    <dbReference type="NCBI Taxonomy" id="408172"/>
    <lineage>
        <taxon>unclassified sequences</taxon>
        <taxon>metagenomes</taxon>
        <taxon>ecological metagenomes</taxon>
    </lineage>
</organism>
<dbReference type="EMBL" id="UINC01001374">
    <property type="protein sequence ID" value="SUZ79122.1"/>
    <property type="molecule type" value="Genomic_DNA"/>
</dbReference>
<sequence>MGPRDLTIMVVPDDGGVSRSYRITYGRVRLLIVVGLVAGIMFVGMAGSWWYLAARAARVSDLEVRLEAMGHEQVRLEAVGADLAAAEEQYARLRSLLVPSLPPGDGGIWLPLSGGRASDGESGGVGVSGATIPNVWPLSEKGLITQGLLQGVEGEHPGLDIAVQTDSYIRAAGGGKVVEVGTDEVYGLFVVIDHGEGYSTVYAHTSAQMVEQGQQVREREVIALSGSSGQSTAPHLHFEIRLNGSAVDPLTMVEQPN</sequence>
<proteinExistence type="predicted"/>
<dbReference type="SUPFAM" id="SSF51261">
    <property type="entry name" value="Duplicated hybrid motif"/>
    <property type="match status" value="1"/>
</dbReference>
<gene>
    <name evidence="3" type="ORF">METZ01_LOCUS31976</name>
</gene>
<evidence type="ECO:0000256" key="1">
    <source>
        <dbReference type="SAM" id="Phobius"/>
    </source>
</evidence>
<feature type="transmembrane region" description="Helical" evidence="1">
    <location>
        <begin position="28"/>
        <end position="52"/>
    </location>
</feature>
<dbReference type="InterPro" id="IPR011055">
    <property type="entry name" value="Dup_hybrid_motif"/>
</dbReference>
<dbReference type="GO" id="GO:0004222">
    <property type="term" value="F:metalloendopeptidase activity"/>
    <property type="evidence" value="ECO:0007669"/>
    <property type="project" value="TreeGrafter"/>
</dbReference>
<dbReference type="InterPro" id="IPR016047">
    <property type="entry name" value="M23ase_b-sheet_dom"/>
</dbReference>
<protein>
    <recommendedName>
        <fullName evidence="2">M23ase beta-sheet core domain-containing protein</fullName>
    </recommendedName>
</protein>
<name>A0A381QIF0_9ZZZZ</name>
<accession>A0A381QIF0</accession>
<keyword evidence="1" id="KW-0812">Transmembrane</keyword>
<evidence type="ECO:0000259" key="2">
    <source>
        <dbReference type="Pfam" id="PF01551"/>
    </source>
</evidence>
<keyword evidence="1" id="KW-1133">Transmembrane helix</keyword>
<dbReference type="AlphaFoldDB" id="A0A381QIF0"/>
<dbReference type="PANTHER" id="PTHR21666">
    <property type="entry name" value="PEPTIDASE-RELATED"/>
    <property type="match status" value="1"/>
</dbReference>
<dbReference type="CDD" id="cd12797">
    <property type="entry name" value="M23_peptidase"/>
    <property type="match status" value="1"/>
</dbReference>
<keyword evidence="1" id="KW-0472">Membrane</keyword>
<dbReference type="InterPro" id="IPR050570">
    <property type="entry name" value="Cell_wall_metabolism_enzyme"/>
</dbReference>
<evidence type="ECO:0000313" key="3">
    <source>
        <dbReference type="EMBL" id="SUZ79122.1"/>
    </source>
</evidence>
<dbReference type="Gene3D" id="2.70.70.10">
    <property type="entry name" value="Glucose Permease (Domain IIA)"/>
    <property type="match status" value="1"/>
</dbReference>
<feature type="domain" description="M23ase beta-sheet core" evidence="2">
    <location>
        <begin position="155"/>
        <end position="249"/>
    </location>
</feature>
<reference evidence="3" key="1">
    <citation type="submission" date="2018-05" db="EMBL/GenBank/DDBJ databases">
        <authorList>
            <person name="Lanie J.A."/>
            <person name="Ng W.-L."/>
            <person name="Kazmierczak K.M."/>
            <person name="Andrzejewski T.M."/>
            <person name="Davidsen T.M."/>
            <person name="Wayne K.J."/>
            <person name="Tettelin H."/>
            <person name="Glass J.I."/>
            <person name="Rusch D."/>
            <person name="Podicherti R."/>
            <person name="Tsui H.-C.T."/>
            <person name="Winkler M.E."/>
        </authorList>
    </citation>
    <scope>NUCLEOTIDE SEQUENCE</scope>
</reference>
<dbReference type="PANTHER" id="PTHR21666:SF270">
    <property type="entry name" value="MUREIN HYDROLASE ACTIVATOR ENVC"/>
    <property type="match status" value="1"/>
</dbReference>